<keyword evidence="2" id="KW-0479">Metal-binding</keyword>
<evidence type="ECO:0000256" key="3">
    <source>
        <dbReference type="ARBA" id="ARBA00022771"/>
    </source>
</evidence>
<dbReference type="Pfam" id="PF00096">
    <property type="entry name" value="zf-C2H2"/>
    <property type="match status" value="2"/>
</dbReference>
<keyword evidence="6" id="KW-0804">Transcription</keyword>
<dbReference type="GO" id="GO:0008270">
    <property type="term" value="F:zinc ion binding"/>
    <property type="evidence" value="ECO:0007669"/>
    <property type="project" value="UniProtKB-KW"/>
</dbReference>
<evidence type="ECO:0000256" key="8">
    <source>
        <dbReference type="PROSITE-ProRule" id="PRU00042"/>
    </source>
</evidence>
<evidence type="ECO:0000313" key="13">
    <source>
        <dbReference type="Proteomes" id="UP001162031"/>
    </source>
</evidence>
<proteinExistence type="predicted"/>
<evidence type="ECO:0000313" key="12">
    <source>
        <dbReference type="EMBL" id="CAI5738544.1"/>
    </source>
</evidence>
<feature type="region of interest" description="Disordered" evidence="9">
    <location>
        <begin position="122"/>
        <end position="160"/>
    </location>
</feature>
<dbReference type="SMART" id="SM00355">
    <property type="entry name" value="ZnF_C2H2"/>
    <property type="match status" value="3"/>
</dbReference>
<dbReference type="GO" id="GO:0006357">
    <property type="term" value="P:regulation of transcription by RNA polymerase II"/>
    <property type="evidence" value="ECO:0007669"/>
    <property type="project" value="TreeGrafter"/>
</dbReference>
<dbReference type="EMBL" id="CANTFL010001066">
    <property type="protein sequence ID" value="CAI5730917.1"/>
    <property type="molecule type" value="Genomic_DNA"/>
</dbReference>
<keyword evidence="13" id="KW-1185">Reference proteome</keyword>
<evidence type="ECO:0000256" key="9">
    <source>
        <dbReference type="SAM" id="MobiDB-lite"/>
    </source>
</evidence>
<dbReference type="PANTHER" id="PTHR46179:SF13">
    <property type="entry name" value="C2H2-TYPE DOMAIN-CONTAINING PROTEIN"/>
    <property type="match status" value="1"/>
</dbReference>
<keyword evidence="3 8" id="KW-0863">Zinc-finger</keyword>
<accession>A0AAV0U2U1</accession>
<keyword evidence="4" id="KW-0862">Zinc</keyword>
<feature type="domain" description="C2H2-type" evidence="10">
    <location>
        <begin position="37"/>
        <end position="74"/>
    </location>
</feature>
<comment type="caution">
    <text evidence="11">The sequence shown here is derived from an EMBL/GenBank/DDBJ whole genome shotgun (WGS) entry which is preliminary data.</text>
</comment>
<gene>
    <name evidence="11" type="ORF">HBR001_LOCUS5012</name>
    <name evidence="12" type="ORF">HBR001_LOCUS7522</name>
</gene>
<comment type="subcellular location">
    <subcellularLocation>
        <location evidence="1">Nucleus</location>
    </subcellularLocation>
</comment>
<dbReference type="Proteomes" id="UP001162031">
    <property type="component" value="Unassembled WGS sequence"/>
</dbReference>
<feature type="domain" description="C2H2-type" evidence="10">
    <location>
        <begin position="104"/>
        <end position="133"/>
    </location>
</feature>
<dbReference type="InterPro" id="IPR051061">
    <property type="entry name" value="Zinc_finger_trans_reg"/>
</dbReference>
<organism evidence="11 13">
    <name type="scientific">Hyaloperonospora brassicae</name>
    <name type="common">Brassica downy mildew</name>
    <name type="synonym">Peronospora brassicae</name>
    <dbReference type="NCBI Taxonomy" id="162125"/>
    <lineage>
        <taxon>Eukaryota</taxon>
        <taxon>Sar</taxon>
        <taxon>Stramenopiles</taxon>
        <taxon>Oomycota</taxon>
        <taxon>Peronosporomycetes</taxon>
        <taxon>Peronosporales</taxon>
        <taxon>Peronosporaceae</taxon>
        <taxon>Hyaloperonospora</taxon>
    </lineage>
</organism>
<evidence type="ECO:0000259" key="10">
    <source>
        <dbReference type="PROSITE" id="PS50157"/>
    </source>
</evidence>
<dbReference type="InterPro" id="IPR013087">
    <property type="entry name" value="Znf_C2H2_type"/>
</dbReference>
<dbReference type="PANTHER" id="PTHR46179">
    <property type="entry name" value="ZINC FINGER PROTEIN"/>
    <property type="match status" value="1"/>
</dbReference>
<dbReference type="AlphaFoldDB" id="A0AAV0U2U1"/>
<name>A0AAV0U2U1_HYABA</name>
<evidence type="ECO:0000256" key="5">
    <source>
        <dbReference type="ARBA" id="ARBA00023015"/>
    </source>
</evidence>
<feature type="region of interest" description="Disordered" evidence="9">
    <location>
        <begin position="1"/>
        <end position="40"/>
    </location>
</feature>
<evidence type="ECO:0000313" key="11">
    <source>
        <dbReference type="EMBL" id="CAI5730917.1"/>
    </source>
</evidence>
<keyword evidence="5" id="KW-0805">Transcription regulation</keyword>
<feature type="domain" description="C2H2-type" evidence="10">
    <location>
        <begin position="74"/>
        <end position="103"/>
    </location>
</feature>
<dbReference type="SUPFAM" id="SSF57667">
    <property type="entry name" value="beta-beta-alpha zinc fingers"/>
    <property type="match status" value="1"/>
</dbReference>
<dbReference type="InterPro" id="IPR036236">
    <property type="entry name" value="Znf_C2H2_sf"/>
</dbReference>
<dbReference type="GO" id="GO:0005634">
    <property type="term" value="C:nucleus"/>
    <property type="evidence" value="ECO:0007669"/>
    <property type="project" value="UniProtKB-SubCell"/>
</dbReference>
<reference evidence="11" key="1">
    <citation type="submission" date="2022-12" db="EMBL/GenBank/DDBJ databases">
        <authorList>
            <person name="Webb A."/>
        </authorList>
    </citation>
    <scope>NUCLEOTIDE SEQUENCE</scope>
    <source>
        <strain evidence="11">Hp1</strain>
    </source>
</reference>
<evidence type="ECO:0000256" key="7">
    <source>
        <dbReference type="ARBA" id="ARBA00023242"/>
    </source>
</evidence>
<dbReference type="PROSITE" id="PS50157">
    <property type="entry name" value="ZINC_FINGER_C2H2_2"/>
    <property type="match status" value="3"/>
</dbReference>
<evidence type="ECO:0000256" key="1">
    <source>
        <dbReference type="ARBA" id="ARBA00004123"/>
    </source>
</evidence>
<protein>
    <recommendedName>
        <fullName evidence="10">C2H2-type domain-containing protein</fullName>
    </recommendedName>
</protein>
<sequence length="241" mass="26159">MHASVPPPLNNNSSSSSFASHGPLRPRRAPPSEHRPFTCPVPTSAPVPVAHCHKRFSTSGNLARHRKLHAVQRLVCPTPACSREFRDRETLTRHLGVHLSGTAYTCGLAGCHKTFSTSGNLTRHCRTRHQKGPSGPDDSGRRQPLRKNVTPAENLRPERLLPLNGPPSWIARGPVVPGALLVTAPVAVGHQCSRFSDQDVRDLLDCLFVTNVDAAVTTAPVASIHGIIRSEPLLRSAYHQP</sequence>
<evidence type="ECO:0000256" key="6">
    <source>
        <dbReference type="ARBA" id="ARBA00023163"/>
    </source>
</evidence>
<dbReference type="PROSITE" id="PS00028">
    <property type="entry name" value="ZINC_FINGER_C2H2_1"/>
    <property type="match status" value="2"/>
</dbReference>
<dbReference type="EMBL" id="CANTFL010001383">
    <property type="protein sequence ID" value="CAI5738544.1"/>
    <property type="molecule type" value="Genomic_DNA"/>
</dbReference>
<keyword evidence="7" id="KW-0539">Nucleus</keyword>
<evidence type="ECO:0000256" key="4">
    <source>
        <dbReference type="ARBA" id="ARBA00022833"/>
    </source>
</evidence>
<dbReference type="Gene3D" id="3.30.160.60">
    <property type="entry name" value="Classic Zinc Finger"/>
    <property type="match status" value="2"/>
</dbReference>
<evidence type="ECO:0000256" key="2">
    <source>
        <dbReference type="ARBA" id="ARBA00022723"/>
    </source>
</evidence>